<evidence type="ECO:0000313" key="1">
    <source>
        <dbReference type="EMBL" id="APR52576.1"/>
    </source>
</evidence>
<accession>A0A1L6J9R3</accession>
<dbReference type="EMBL" id="QQYZ01000014">
    <property type="protein sequence ID" value="RSY81513.1"/>
    <property type="molecule type" value="Genomic_DNA"/>
</dbReference>
<dbReference type="InterPro" id="IPR010845">
    <property type="entry name" value="FlaF"/>
</dbReference>
<proteinExistence type="predicted"/>
<sequence length="120" mass="13449">MSLNAYRRAQEIAATPRGTEYRLMSQVTAELIAARDAGLSGAGLMPALHHNRRVWTTFSTLCADPENQLPEELRARIISIAMWVERHTSDVVRGRESIDDLILVNRAIIEGLSHENREAV</sequence>
<reference evidence="4" key="2">
    <citation type="submission" date="2016-12" db="EMBL/GenBank/DDBJ databases">
        <title>Whole genome sequencing of Sphingomonas sp. ABOJV.</title>
        <authorList>
            <person name="Conlan S."/>
            <person name="Thomas P.J."/>
            <person name="Mullikin J."/>
            <person name="Palmore T.N."/>
            <person name="Frank K.M."/>
            <person name="Segre J.A."/>
        </authorList>
    </citation>
    <scope>NUCLEOTIDE SEQUENCE [LARGE SCALE GENOMIC DNA]</scope>
    <source>
        <strain evidence="4">ABOJV</strain>
    </source>
</reference>
<keyword evidence="1" id="KW-0282">Flagellum</keyword>
<dbReference type="OrthoDB" id="9808944at2"/>
<dbReference type="RefSeq" id="WP_066578693.1">
    <property type="nucleotide sequence ID" value="NZ_CP018820.1"/>
</dbReference>
<dbReference type="AlphaFoldDB" id="A0A1L6J9R3"/>
<keyword evidence="1" id="KW-0966">Cell projection</keyword>
<dbReference type="EMBL" id="CP018820">
    <property type="protein sequence ID" value="APR52576.1"/>
    <property type="molecule type" value="Genomic_DNA"/>
</dbReference>
<keyword evidence="1" id="KW-0969">Cilium</keyword>
<organism evidence="1 4">
    <name type="scientific">Sphingomonas koreensis</name>
    <dbReference type="NCBI Taxonomy" id="93064"/>
    <lineage>
        <taxon>Bacteria</taxon>
        <taxon>Pseudomonadati</taxon>
        <taxon>Pseudomonadota</taxon>
        <taxon>Alphaproteobacteria</taxon>
        <taxon>Sphingomonadales</taxon>
        <taxon>Sphingomonadaceae</taxon>
        <taxon>Sphingomonas</taxon>
    </lineage>
</organism>
<dbReference type="STRING" id="93064.BRX40_09190"/>
<dbReference type="GO" id="GO:0044781">
    <property type="term" value="P:bacterial-type flagellum organization"/>
    <property type="evidence" value="ECO:0007669"/>
    <property type="project" value="InterPro"/>
</dbReference>
<dbReference type="Pfam" id="PF07309">
    <property type="entry name" value="FlaF"/>
    <property type="match status" value="1"/>
</dbReference>
<reference evidence="5 6" key="3">
    <citation type="submission" date="2018-07" db="EMBL/GenBank/DDBJ databases">
        <title>Genomic and Epidemiologic Investigation of an Indolent Hospital Outbreak.</title>
        <authorList>
            <person name="Johnson R.C."/>
            <person name="Deming C."/>
            <person name="Conlan S."/>
            <person name="Zellmer C.J."/>
            <person name="Michelin A.V."/>
            <person name="Lee-Lin S."/>
            <person name="Thomas P.J."/>
            <person name="Park M."/>
            <person name="Weingarten R.A."/>
            <person name="Less J."/>
            <person name="Dekker J.P."/>
            <person name="Frank K.M."/>
            <person name="Musser K.A."/>
            <person name="Mcquiston J.R."/>
            <person name="Henderson D.K."/>
            <person name="Lau A.F."/>
            <person name="Palmore T.N."/>
            <person name="Segre J.A."/>
        </authorList>
    </citation>
    <scope>NUCLEOTIDE SEQUENCE [LARGE SCALE GENOMIC DNA]</scope>
    <source>
        <strain evidence="3 6">SK-CDC1_0717</strain>
        <strain evidence="2 5">SK-NIH.Env10_0317</strain>
    </source>
</reference>
<dbReference type="Proteomes" id="UP000286681">
    <property type="component" value="Unassembled WGS sequence"/>
</dbReference>
<dbReference type="Proteomes" id="UP000287746">
    <property type="component" value="Unassembled WGS sequence"/>
</dbReference>
<dbReference type="KEGG" id="skr:BRX40_09190"/>
<reference evidence="1" key="1">
    <citation type="submission" date="2016-12" db="EMBL/GenBank/DDBJ databases">
        <title>Whole genome sequencing of Sphingomonas koreensis.</title>
        <authorList>
            <person name="Conlan S."/>
            <person name="Thomas P.J."/>
            <person name="Mullikin J."/>
            <person name="Palmore T.N."/>
            <person name="Frank K.M."/>
            <person name="Segre J.A."/>
        </authorList>
    </citation>
    <scope>NUCLEOTIDE SEQUENCE</scope>
    <source>
        <strain evidence="1">ABOJV</strain>
    </source>
</reference>
<dbReference type="Proteomes" id="UP000185161">
    <property type="component" value="Chromosome"/>
</dbReference>
<evidence type="ECO:0000313" key="2">
    <source>
        <dbReference type="EMBL" id="RSV00003.1"/>
    </source>
</evidence>
<dbReference type="GeneID" id="44132732"/>
<evidence type="ECO:0000313" key="3">
    <source>
        <dbReference type="EMBL" id="RSY81513.1"/>
    </source>
</evidence>
<gene>
    <name evidence="1" type="ORF">BRX40_09190</name>
    <name evidence="2" type="ORF">CA257_19050</name>
    <name evidence="3" type="ORF">DAH66_14820</name>
</gene>
<evidence type="ECO:0000313" key="5">
    <source>
        <dbReference type="Proteomes" id="UP000286681"/>
    </source>
</evidence>
<name>A0A1L6J9R3_9SPHN</name>
<dbReference type="NCBIfam" id="NF009435">
    <property type="entry name" value="PRK12794.1"/>
    <property type="match status" value="1"/>
</dbReference>
<evidence type="ECO:0000313" key="6">
    <source>
        <dbReference type="Proteomes" id="UP000287746"/>
    </source>
</evidence>
<dbReference type="EMBL" id="QQWO01000020">
    <property type="protein sequence ID" value="RSV00003.1"/>
    <property type="molecule type" value="Genomic_DNA"/>
</dbReference>
<protein>
    <submittedName>
        <fullName evidence="1">Flagellar FlaF family protein</fullName>
    </submittedName>
    <submittedName>
        <fullName evidence="2">Flagellar biosynthesis regulatory protein FlaF</fullName>
    </submittedName>
</protein>
<evidence type="ECO:0000313" key="4">
    <source>
        <dbReference type="Proteomes" id="UP000185161"/>
    </source>
</evidence>
<keyword evidence="4" id="KW-1185">Reference proteome</keyword>